<reference evidence="2 3" key="1">
    <citation type="submission" date="2015-07" db="EMBL/GenBank/DDBJ databases">
        <title>The genome of the fungus Escovopsis weberi, a specialized disease agent of ant agriculture.</title>
        <authorList>
            <person name="de Man T.J."/>
            <person name="Stajich J.E."/>
            <person name="Kubicek C.P."/>
            <person name="Chenthamara K."/>
            <person name="Atanasova L."/>
            <person name="Druzhinina I.S."/>
            <person name="Birnbaum S."/>
            <person name="Barribeau S.M."/>
            <person name="Teiling C."/>
            <person name="Suen G."/>
            <person name="Currie C."/>
            <person name="Gerardo N.M."/>
        </authorList>
    </citation>
    <scope>NUCLEOTIDE SEQUENCE [LARGE SCALE GENOMIC DNA]</scope>
</reference>
<dbReference type="AlphaFoldDB" id="A0A0M8N505"/>
<keyword evidence="3" id="KW-1185">Reference proteome</keyword>
<sequence length="145" mass="16043">MPLFVADLSTLLGEFNKLEARAKDVALSLHASGGKLESPPIRKIWDTNCFTLRDGDLAGLFPIAARFNHACSPANNIDFRFDRDRGHLTLTVGADRIAAGEEMTISYGSGRSPLELYVWYGFRCRCGACGGLSDAELERFREAQW</sequence>
<dbReference type="InterPro" id="IPR053185">
    <property type="entry name" value="SET_domain_protein"/>
</dbReference>
<evidence type="ECO:0000259" key="1">
    <source>
        <dbReference type="Pfam" id="PF00856"/>
    </source>
</evidence>
<dbReference type="SUPFAM" id="SSF82199">
    <property type="entry name" value="SET domain"/>
    <property type="match status" value="1"/>
</dbReference>
<dbReference type="Pfam" id="PF00856">
    <property type="entry name" value="SET"/>
    <property type="match status" value="1"/>
</dbReference>
<dbReference type="Proteomes" id="UP000053831">
    <property type="component" value="Unassembled WGS sequence"/>
</dbReference>
<evidence type="ECO:0000313" key="2">
    <source>
        <dbReference type="EMBL" id="KOS23347.1"/>
    </source>
</evidence>
<evidence type="ECO:0000313" key="3">
    <source>
        <dbReference type="Proteomes" id="UP000053831"/>
    </source>
</evidence>
<feature type="domain" description="SET" evidence="1">
    <location>
        <begin position="58"/>
        <end position="108"/>
    </location>
</feature>
<gene>
    <name evidence="2" type="ORF">ESCO_006653</name>
</gene>
<proteinExistence type="predicted"/>
<dbReference type="InterPro" id="IPR001214">
    <property type="entry name" value="SET_dom"/>
</dbReference>
<dbReference type="Gene3D" id="2.170.270.10">
    <property type="entry name" value="SET domain"/>
    <property type="match status" value="1"/>
</dbReference>
<dbReference type="PANTHER" id="PTHR47332">
    <property type="entry name" value="SET DOMAIN-CONTAINING PROTEIN 5"/>
    <property type="match status" value="1"/>
</dbReference>
<dbReference type="EMBL" id="LGSR01000001">
    <property type="protein sequence ID" value="KOS23347.1"/>
    <property type="molecule type" value="Genomic_DNA"/>
</dbReference>
<accession>A0A0M8N505</accession>
<name>A0A0M8N505_ESCWE</name>
<dbReference type="InterPro" id="IPR046341">
    <property type="entry name" value="SET_dom_sf"/>
</dbReference>
<comment type="caution">
    <text evidence="2">The sequence shown here is derived from an EMBL/GenBank/DDBJ whole genome shotgun (WGS) entry which is preliminary data.</text>
</comment>
<dbReference type="STRING" id="150374.A0A0M8N505"/>
<dbReference type="PANTHER" id="PTHR47332:SF4">
    <property type="entry name" value="SET DOMAIN-CONTAINING PROTEIN 5"/>
    <property type="match status" value="1"/>
</dbReference>
<organism evidence="2 3">
    <name type="scientific">Escovopsis weberi</name>
    <dbReference type="NCBI Taxonomy" id="150374"/>
    <lineage>
        <taxon>Eukaryota</taxon>
        <taxon>Fungi</taxon>
        <taxon>Dikarya</taxon>
        <taxon>Ascomycota</taxon>
        <taxon>Pezizomycotina</taxon>
        <taxon>Sordariomycetes</taxon>
        <taxon>Hypocreomycetidae</taxon>
        <taxon>Hypocreales</taxon>
        <taxon>Hypocreaceae</taxon>
        <taxon>Escovopsis</taxon>
    </lineage>
</organism>
<dbReference type="OrthoDB" id="3180714at2759"/>
<dbReference type="CDD" id="cd20071">
    <property type="entry name" value="SET_SMYD"/>
    <property type="match status" value="1"/>
</dbReference>
<protein>
    <submittedName>
        <fullName evidence="2">SET and MYND domain-containing protein 4</fullName>
    </submittedName>
</protein>